<dbReference type="InterPro" id="IPR000198">
    <property type="entry name" value="RhoGAP_dom"/>
</dbReference>
<accession>A0A1V9YI55</accession>
<dbReference type="GO" id="GO:0005739">
    <property type="term" value="C:mitochondrion"/>
    <property type="evidence" value="ECO:0007669"/>
    <property type="project" value="UniProtKB-SubCell"/>
</dbReference>
<evidence type="ECO:0000313" key="9">
    <source>
        <dbReference type="Proteomes" id="UP000243579"/>
    </source>
</evidence>
<dbReference type="OrthoDB" id="26679at2759"/>
<feature type="domain" description="TLDc" evidence="7">
    <location>
        <begin position="798"/>
        <end position="959"/>
    </location>
</feature>
<evidence type="ECO:0000256" key="4">
    <source>
        <dbReference type="ARBA" id="ARBA00040604"/>
    </source>
</evidence>
<comment type="caution">
    <text evidence="8">The sequence shown here is derived from an EMBL/GenBank/DDBJ whole genome shotgun (WGS) entry which is preliminary data.</text>
</comment>
<keyword evidence="9" id="KW-1185">Reference proteome</keyword>
<dbReference type="Gene3D" id="1.10.555.10">
    <property type="entry name" value="Rho GTPase activation protein"/>
    <property type="match status" value="1"/>
</dbReference>
<dbReference type="InterPro" id="IPR006571">
    <property type="entry name" value="TLDc_dom"/>
</dbReference>
<dbReference type="GO" id="GO:0007165">
    <property type="term" value="P:signal transduction"/>
    <property type="evidence" value="ECO:0007669"/>
    <property type="project" value="InterPro"/>
</dbReference>
<evidence type="ECO:0000313" key="8">
    <source>
        <dbReference type="EMBL" id="OQR85392.1"/>
    </source>
</evidence>
<comment type="similarity">
    <text evidence="2">Belongs to the OXR1 family.</text>
</comment>
<dbReference type="PROSITE" id="PS50826">
    <property type="entry name" value="RUN"/>
    <property type="match status" value="1"/>
</dbReference>
<dbReference type="Pfam" id="PF07534">
    <property type="entry name" value="TLD"/>
    <property type="match status" value="1"/>
</dbReference>
<dbReference type="InterPro" id="IPR006816">
    <property type="entry name" value="ELMO_dom"/>
</dbReference>
<evidence type="ECO:0000259" key="6">
    <source>
        <dbReference type="PROSITE" id="PS50826"/>
    </source>
</evidence>
<name>A0A1V9YI55_ACHHY</name>
<dbReference type="Pfam" id="PF02759">
    <property type="entry name" value="RUN"/>
    <property type="match status" value="1"/>
</dbReference>
<evidence type="ECO:0000256" key="3">
    <source>
        <dbReference type="ARBA" id="ARBA00023128"/>
    </source>
</evidence>
<evidence type="ECO:0000256" key="1">
    <source>
        <dbReference type="ARBA" id="ARBA00004173"/>
    </source>
</evidence>
<dbReference type="Pfam" id="PF04727">
    <property type="entry name" value="ELMO_CED12"/>
    <property type="match status" value="1"/>
</dbReference>
<reference evidence="8 9" key="1">
    <citation type="journal article" date="2014" name="Genome Biol. Evol.">
        <title>The secreted proteins of Achlya hypogyna and Thraustotheca clavata identify the ancestral oomycete secretome and reveal gene acquisitions by horizontal gene transfer.</title>
        <authorList>
            <person name="Misner I."/>
            <person name="Blouin N."/>
            <person name="Leonard G."/>
            <person name="Richards T.A."/>
            <person name="Lane C.E."/>
        </authorList>
    </citation>
    <scope>NUCLEOTIDE SEQUENCE [LARGE SCALE GENOMIC DNA]</scope>
    <source>
        <strain evidence="8 9">ATCC 48635</strain>
    </source>
</reference>
<dbReference type="SUPFAM" id="SSF140741">
    <property type="entry name" value="RUN domain-like"/>
    <property type="match status" value="1"/>
</dbReference>
<dbReference type="InterPro" id="IPR037213">
    <property type="entry name" value="Run_dom_sf"/>
</dbReference>
<proteinExistence type="inferred from homology"/>
<dbReference type="InterPro" id="IPR008936">
    <property type="entry name" value="Rho_GTPase_activation_prot"/>
</dbReference>
<dbReference type="Proteomes" id="UP000243579">
    <property type="component" value="Unassembled WGS sequence"/>
</dbReference>
<dbReference type="PANTHER" id="PTHR23354">
    <property type="entry name" value="NUCLEOLAR PROTEIN 7/ESTROGEN RECEPTOR COACTIVATOR-RELATED"/>
    <property type="match status" value="1"/>
</dbReference>
<dbReference type="AlphaFoldDB" id="A0A1V9YI55"/>
<evidence type="ECO:0000256" key="2">
    <source>
        <dbReference type="ARBA" id="ARBA00009540"/>
    </source>
</evidence>
<feature type="domain" description="Rho-GAP" evidence="5">
    <location>
        <begin position="282"/>
        <end position="485"/>
    </location>
</feature>
<evidence type="ECO:0000259" key="7">
    <source>
        <dbReference type="PROSITE" id="PS51886"/>
    </source>
</evidence>
<dbReference type="SMART" id="SM00324">
    <property type="entry name" value="RhoGAP"/>
    <property type="match status" value="1"/>
</dbReference>
<sequence>MFGRLTQWLLPTATPDDEHSRERYDLLASMKKAVMDVCHWHEEKSKLDSSGKPPTLEEDDIGVYDLCRCIQSCLNHGLRPSHNETPVSCWPLVHFVGTAIADESAPVSQTIREASRMSSTDAGKARVWIRLALNQAMLEATVALFMALDTEQFLRASCEDWALLRCSEGASIFVQLLTYLRDIRFQVPVTDLEFARRRKSQPTTSTTMSEASVAPSTGANMDLLFERVEALVDQVATQGSESARRESRSMALTVADEYLSVAARRISDRKKGIKPWQHVFSVDLSFLVRNPYHTKCAFIDPHLAIPNFVVDCLAYIAAHADTPRLFRTTVSQVYLAPVKDYIEFHGGLPKQPDPHVVTAVLLEFLRHIPEPLITSERYDAFVASSRMPEEADRVRNLACLVADLPVECKVVLERVFGVLATLVQPPHAALNGLNAVGLSIALAPAIVRKRETRENKLQMQAQEVRMAAIGAHVVELLLEHHESIFAGVRAAIAKARQDFEAKQRFLASFAALAKDAPVVGRADDDAAFATIWTHMRRFRSQALTLDETEALATSARRQNGRQRRELPVSDNNQEDEVAALLDDVELATSEATEDVATWQSFGFQANAVVDNFASGGVLLLRCFAHYVEHTPTAMEFLATCQGRAPPRCYNAVTAGAALVAVLLNALKLVPTPAQPTIDFTLLSMEPFWEILADDRFFVRLFGLALDMFEHQWAFTHDFGRVLEETIAQLEWLLHRSPPSVDDIVDDWKLYRKTAISSRQNSINNMLAAIVTPQAATTSDKAPDFNEAAMAQKLLGRSQILNIGHIVELDEALPITCQLCKWKLLYSTDVHGSSLQSLMILAKAQSPTLVVVQDDQQVVFGGFATDEWHQALNYYGTGEAFLFTFENGATVKKYPWSRQNTYFQLCSEDALIMGGGGNFGLYLDADLVQGSTGACDTFASKPLVAREQFVCAKVEVWGFTAT</sequence>
<dbReference type="CDD" id="cd00159">
    <property type="entry name" value="RhoGAP"/>
    <property type="match status" value="1"/>
</dbReference>
<dbReference type="Pfam" id="PF00620">
    <property type="entry name" value="RhoGAP"/>
    <property type="match status" value="1"/>
</dbReference>
<dbReference type="InterPro" id="IPR004012">
    <property type="entry name" value="Run_dom"/>
</dbReference>
<dbReference type="PANTHER" id="PTHR23354:SF62">
    <property type="entry name" value="MUSTARD, ISOFORM V"/>
    <property type="match status" value="1"/>
</dbReference>
<organism evidence="8 9">
    <name type="scientific">Achlya hypogyna</name>
    <name type="common">Oomycete</name>
    <name type="synonym">Protoachlya hypogyna</name>
    <dbReference type="NCBI Taxonomy" id="1202772"/>
    <lineage>
        <taxon>Eukaryota</taxon>
        <taxon>Sar</taxon>
        <taxon>Stramenopiles</taxon>
        <taxon>Oomycota</taxon>
        <taxon>Saprolegniomycetes</taxon>
        <taxon>Saprolegniales</taxon>
        <taxon>Achlyaceae</taxon>
        <taxon>Achlya</taxon>
    </lineage>
</organism>
<keyword evidence="3" id="KW-0496">Mitochondrion</keyword>
<comment type="subcellular location">
    <subcellularLocation>
        <location evidence="1">Mitochondrion</location>
    </subcellularLocation>
</comment>
<dbReference type="EMBL" id="JNBR01001691">
    <property type="protein sequence ID" value="OQR85392.1"/>
    <property type="molecule type" value="Genomic_DNA"/>
</dbReference>
<dbReference type="SMART" id="SM00584">
    <property type="entry name" value="TLDc"/>
    <property type="match status" value="1"/>
</dbReference>
<evidence type="ECO:0000259" key="5">
    <source>
        <dbReference type="PROSITE" id="PS50238"/>
    </source>
</evidence>
<gene>
    <name evidence="8" type="ORF">ACHHYP_11880</name>
</gene>
<dbReference type="CDD" id="cd17671">
    <property type="entry name" value="RUN"/>
    <property type="match status" value="1"/>
</dbReference>
<dbReference type="PROSITE" id="PS51886">
    <property type="entry name" value="TLDC"/>
    <property type="match status" value="1"/>
</dbReference>
<dbReference type="PROSITE" id="PS50238">
    <property type="entry name" value="RHOGAP"/>
    <property type="match status" value="1"/>
</dbReference>
<protein>
    <recommendedName>
        <fullName evidence="4">Oxidation resistance protein 1</fullName>
    </recommendedName>
</protein>
<dbReference type="Gene3D" id="1.20.58.900">
    <property type="match status" value="1"/>
</dbReference>
<feature type="domain" description="RUN" evidence="6">
    <location>
        <begin position="57"/>
        <end position="192"/>
    </location>
</feature>
<dbReference type="SUPFAM" id="SSF48350">
    <property type="entry name" value="GTPase activation domain, GAP"/>
    <property type="match status" value="1"/>
</dbReference>